<dbReference type="EMBL" id="FJUY01000001">
    <property type="protein sequence ID" value="CZT15149.1"/>
    <property type="molecule type" value="Genomic_DNA"/>
</dbReference>
<dbReference type="Proteomes" id="UP000225277">
    <property type="component" value="Unassembled WGS sequence"/>
</dbReference>
<accession>A0A2D3V0W8</accession>
<gene>
    <name evidence="2" type="ORF">RCC_01039</name>
</gene>
<protein>
    <submittedName>
        <fullName evidence="2">Uncharacterized protein</fullName>
    </submittedName>
</protein>
<evidence type="ECO:0000256" key="1">
    <source>
        <dbReference type="SAM" id="MobiDB-lite"/>
    </source>
</evidence>
<feature type="region of interest" description="Disordered" evidence="1">
    <location>
        <begin position="140"/>
        <end position="175"/>
    </location>
</feature>
<feature type="compositionally biased region" description="Basic residues" evidence="1">
    <location>
        <begin position="165"/>
        <end position="175"/>
    </location>
</feature>
<dbReference type="AlphaFoldDB" id="A0A2D3V0W8"/>
<sequence length="221" mass="23920">MPPTQSSSPATNPRRNPLTNAEKIALADHKRSLAVKKTNRPPSKKSKTLPPPDEMEVTVATAEKVKQAKNMAAERRMGMYCITLSILMRANRSVIVAIRNGNWDFTRGKTMGNAQKIAAAKKSAEVRKKAADKQMVAKELGFRKEPGKKGNVLGSGETEKAEKQKQKKTGKKKIEKKKSCFDMVLGENEAAAGGAFVGIGRTLGRAPEIDSDGLDQGDGSE</sequence>
<feature type="region of interest" description="Disordered" evidence="1">
    <location>
        <begin position="25"/>
        <end position="55"/>
    </location>
</feature>
<dbReference type="GeneID" id="35596352"/>
<evidence type="ECO:0000313" key="3">
    <source>
        <dbReference type="Proteomes" id="UP000225277"/>
    </source>
</evidence>
<dbReference type="RefSeq" id="XP_023622046.1">
    <property type="nucleotide sequence ID" value="XM_023766278.1"/>
</dbReference>
<feature type="region of interest" description="Disordered" evidence="1">
    <location>
        <begin position="1"/>
        <end position="20"/>
    </location>
</feature>
<reference evidence="2 3" key="1">
    <citation type="submission" date="2016-03" db="EMBL/GenBank/DDBJ databases">
        <authorList>
            <person name="Ploux O."/>
        </authorList>
    </citation>
    <scope>NUCLEOTIDE SEQUENCE [LARGE SCALE GENOMIC DNA]</scope>
    <source>
        <strain evidence="2 3">URUG2</strain>
    </source>
</reference>
<name>A0A2D3V0W8_9PEZI</name>
<evidence type="ECO:0000313" key="2">
    <source>
        <dbReference type="EMBL" id="CZT15149.1"/>
    </source>
</evidence>
<keyword evidence="3" id="KW-1185">Reference proteome</keyword>
<proteinExistence type="predicted"/>
<feature type="compositionally biased region" description="Polar residues" evidence="1">
    <location>
        <begin position="1"/>
        <end position="19"/>
    </location>
</feature>
<organism evidence="2 3">
    <name type="scientific">Ramularia collo-cygni</name>
    <dbReference type="NCBI Taxonomy" id="112498"/>
    <lineage>
        <taxon>Eukaryota</taxon>
        <taxon>Fungi</taxon>
        <taxon>Dikarya</taxon>
        <taxon>Ascomycota</taxon>
        <taxon>Pezizomycotina</taxon>
        <taxon>Dothideomycetes</taxon>
        <taxon>Dothideomycetidae</taxon>
        <taxon>Mycosphaerellales</taxon>
        <taxon>Mycosphaerellaceae</taxon>
        <taxon>Ramularia</taxon>
    </lineage>
</organism>
<feature type="compositionally biased region" description="Basic residues" evidence="1">
    <location>
        <begin position="32"/>
        <end position="47"/>
    </location>
</feature>